<feature type="transmembrane region" description="Helical" evidence="1">
    <location>
        <begin position="243"/>
        <end position="262"/>
    </location>
</feature>
<feature type="transmembrane region" description="Helical" evidence="1">
    <location>
        <begin position="268"/>
        <end position="293"/>
    </location>
</feature>
<feature type="domain" description="DUF418" evidence="2">
    <location>
        <begin position="231"/>
        <end position="381"/>
    </location>
</feature>
<feature type="transmembrane region" description="Helical" evidence="1">
    <location>
        <begin position="73"/>
        <end position="93"/>
    </location>
</feature>
<feature type="transmembrane region" description="Helical" evidence="1">
    <location>
        <begin position="344"/>
        <end position="367"/>
    </location>
</feature>
<feature type="transmembrane region" description="Helical" evidence="1">
    <location>
        <begin position="314"/>
        <end position="332"/>
    </location>
</feature>
<dbReference type="InterPro" id="IPR007349">
    <property type="entry name" value="DUF418"/>
</dbReference>
<dbReference type="Proteomes" id="UP000662770">
    <property type="component" value="Chromosome"/>
</dbReference>
<feature type="transmembrane region" description="Helical" evidence="1">
    <location>
        <begin position="32"/>
        <end position="53"/>
    </location>
</feature>
<keyword evidence="1" id="KW-0812">Transmembrane</keyword>
<evidence type="ECO:0000313" key="4">
    <source>
        <dbReference type="Proteomes" id="UP000662770"/>
    </source>
</evidence>
<protein>
    <submittedName>
        <fullName evidence="3">DUF418 domain-containing protein</fullName>
    </submittedName>
</protein>
<dbReference type="RefSeq" id="WP_207355752.1">
    <property type="nucleotide sequence ID" value="NZ_CP071503.1"/>
</dbReference>
<dbReference type="EMBL" id="CP071503">
    <property type="protein sequence ID" value="QSX34552.1"/>
    <property type="molecule type" value="Genomic_DNA"/>
</dbReference>
<gene>
    <name evidence="3" type="ORF">JYB87_04695</name>
</gene>
<evidence type="ECO:0000259" key="2">
    <source>
        <dbReference type="Pfam" id="PF04235"/>
    </source>
</evidence>
<dbReference type="InterPro" id="IPR052529">
    <property type="entry name" value="Bact_Transport_Assoc"/>
</dbReference>
<dbReference type="Pfam" id="PF04235">
    <property type="entry name" value="DUF418"/>
    <property type="match status" value="1"/>
</dbReference>
<feature type="transmembrane region" description="Helical" evidence="1">
    <location>
        <begin position="108"/>
        <end position="137"/>
    </location>
</feature>
<feature type="transmembrane region" description="Helical" evidence="1">
    <location>
        <begin position="149"/>
        <end position="170"/>
    </location>
</feature>
<proteinExistence type="predicted"/>
<evidence type="ECO:0000256" key="1">
    <source>
        <dbReference type="SAM" id="Phobius"/>
    </source>
</evidence>
<dbReference type="PANTHER" id="PTHR30590:SF2">
    <property type="entry name" value="INNER MEMBRANE PROTEIN"/>
    <property type="match status" value="1"/>
</dbReference>
<keyword evidence="1" id="KW-0472">Membrane</keyword>
<dbReference type="PANTHER" id="PTHR30590">
    <property type="entry name" value="INNER MEMBRANE PROTEIN"/>
    <property type="match status" value="1"/>
</dbReference>
<keyword evidence="1" id="KW-1133">Transmembrane helix</keyword>
<feature type="transmembrane region" description="Helical" evidence="1">
    <location>
        <begin position="210"/>
        <end position="231"/>
    </location>
</feature>
<accession>A0ABX7QU48</accession>
<sequence>MLLPSTNHAMLLKVSTAVTAARLASIDTIRGIAVLGILLLNVFSMGVSLYDYVPHQQANFADKLWQVLYYFVLRDRFMSLFAMLFGAGLYLQWQRFAGATDLLKRRMYWLLVLGVLHCILIWPGDILFNYAVCGLILLRYLKQPPQAMLALALRLFVMGVLLSGVASLLAGDIPPIYRESAEFQQEVSLWTGAYQQQVALQAMYWVGDLLYFPLTYLWQLLGLMLLGAYAVRSGWFTVGLAHYSRFLLPSSVLLSAIAYLIATSENAALTGVAEAVTNVAALPMSLWIIHQLAKSQYRSSSIFSALQAVGRMPLTLYIGQSVAGVLLFRHIAPELNVSLDWYGYLAIAMLWNAVQLVIASLWLHYFAQGPLESLWRKLAFGRNYHPAP</sequence>
<evidence type="ECO:0000313" key="3">
    <source>
        <dbReference type="EMBL" id="QSX34552.1"/>
    </source>
</evidence>
<name>A0ABX7QU48_9GAMM</name>
<organism evidence="3 4">
    <name type="scientific">Shewanella avicenniae</name>
    <dbReference type="NCBI Taxonomy" id="2814294"/>
    <lineage>
        <taxon>Bacteria</taxon>
        <taxon>Pseudomonadati</taxon>
        <taxon>Pseudomonadota</taxon>
        <taxon>Gammaproteobacteria</taxon>
        <taxon>Alteromonadales</taxon>
        <taxon>Shewanellaceae</taxon>
        <taxon>Shewanella</taxon>
    </lineage>
</organism>
<reference evidence="3 4" key="1">
    <citation type="submission" date="2021-03" db="EMBL/GenBank/DDBJ databases">
        <title>Novel species identification of genus Shewanella.</title>
        <authorList>
            <person name="Liu G."/>
            <person name="Zhang Q."/>
        </authorList>
    </citation>
    <scope>NUCLEOTIDE SEQUENCE [LARGE SCALE GENOMIC DNA]</scope>
    <source>
        <strain evidence="3 4">FJAT-51800</strain>
    </source>
</reference>
<keyword evidence="4" id="KW-1185">Reference proteome</keyword>